<keyword evidence="2" id="KW-1185">Reference proteome</keyword>
<protein>
    <submittedName>
        <fullName evidence="1">Uncharacterized protein</fullName>
    </submittedName>
</protein>
<evidence type="ECO:0000313" key="1">
    <source>
        <dbReference type="EMBL" id="KAG6601809.1"/>
    </source>
</evidence>
<dbReference type="Proteomes" id="UP000685013">
    <property type="component" value="Chromosome 4"/>
</dbReference>
<organism evidence="1 2">
    <name type="scientific">Cucurbita argyrosperma subsp. sororia</name>
    <dbReference type="NCBI Taxonomy" id="37648"/>
    <lineage>
        <taxon>Eukaryota</taxon>
        <taxon>Viridiplantae</taxon>
        <taxon>Streptophyta</taxon>
        <taxon>Embryophyta</taxon>
        <taxon>Tracheophyta</taxon>
        <taxon>Spermatophyta</taxon>
        <taxon>Magnoliopsida</taxon>
        <taxon>eudicotyledons</taxon>
        <taxon>Gunneridae</taxon>
        <taxon>Pentapetalae</taxon>
        <taxon>rosids</taxon>
        <taxon>fabids</taxon>
        <taxon>Cucurbitales</taxon>
        <taxon>Cucurbitaceae</taxon>
        <taxon>Cucurbiteae</taxon>
        <taxon>Cucurbita</taxon>
    </lineage>
</organism>
<evidence type="ECO:0000313" key="2">
    <source>
        <dbReference type="Proteomes" id="UP000685013"/>
    </source>
</evidence>
<dbReference type="AlphaFoldDB" id="A0AAV6NTS9"/>
<reference evidence="1 2" key="1">
    <citation type="journal article" date="2021" name="Hortic Res">
        <title>The domestication of Cucurbita argyrosperma as revealed by the genome of its wild relative.</title>
        <authorList>
            <person name="Barrera-Redondo J."/>
            <person name="Sanchez-de la Vega G."/>
            <person name="Aguirre-Liguori J.A."/>
            <person name="Castellanos-Morales G."/>
            <person name="Gutierrez-Guerrero Y.T."/>
            <person name="Aguirre-Dugua X."/>
            <person name="Aguirre-Planter E."/>
            <person name="Tenaillon M.I."/>
            <person name="Lira-Saade R."/>
            <person name="Eguiarte L.E."/>
        </authorList>
    </citation>
    <scope>NUCLEOTIDE SEQUENCE [LARGE SCALE GENOMIC DNA]</scope>
    <source>
        <strain evidence="1">JBR-2021</strain>
    </source>
</reference>
<dbReference type="EMBL" id="JAGKQH010000004">
    <property type="protein sequence ID" value="KAG6601809.1"/>
    <property type="molecule type" value="Genomic_DNA"/>
</dbReference>
<proteinExistence type="predicted"/>
<sequence length="119" mass="13994">MEKKMVKIENRAFSCWFHNEKHGEYTKIKEKHIGRFFKVTVEEIVFWPVDILEDLLLAPPSLRVFRKPVCNGRFIWLHRIKNKRGSFIQVTKVQSSGGKGTLYLLWMMMSKVGNPSDLP</sequence>
<feature type="non-terminal residue" evidence="1">
    <location>
        <position position="1"/>
    </location>
</feature>
<accession>A0AAV6NTS9</accession>
<gene>
    <name evidence="1" type="ORF">SDJN03_07042</name>
</gene>
<name>A0AAV6NTS9_9ROSI</name>
<comment type="caution">
    <text evidence="1">The sequence shown here is derived from an EMBL/GenBank/DDBJ whole genome shotgun (WGS) entry which is preliminary data.</text>
</comment>